<evidence type="ECO:0000259" key="7">
    <source>
        <dbReference type="PROSITE" id="PS50048"/>
    </source>
</evidence>
<keyword evidence="4" id="KW-0238">DNA-binding</keyword>
<evidence type="ECO:0000313" key="9">
    <source>
        <dbReference type="Proteomes" id="UP001149165"/>
    </source>
</evidence>
<dbReference type="SMART" id="SM00906">
    <property type="entry name" value="Fungal_trans"/>
    <property type="match status" value="1"/>
</dbReference>
<dbReference type="InterPro" id="IPR036864">
    <property type="entry name" value="Zn2-C6_fun-type_DNA-bd_sf"/>
</dbReference>
<reference evidence="8" key="2">
    <citation type="journal article" date="2023" name="IMA Fungus">
        <title>Comparative genomic study of the Penicillium genus elucidates a diverse pangenome and 15 lateral gene transfer events.</title>
        <authorList>
            <person name="Petersen C."/>
            <person name="Sorensen T."/>
            <person name="Nielsen M.R."/>
            <person name="Sondergaard T.E."/>
            <person name="Sorensen J.L."/>
            <person name="Fitzpatrick D.A."/>
            <person name="Frisvad J.C."/>
            <person name="Nielsen K.L."/>
        </authorList>
    </citation>
    <scope>NUCLEOTIDE SEQUENCE</scope>
    <source>
        <strain evidence="8">IBT 30069</strain>
    </source>
</reference>
<proteinExistence type="predicted"/>
<comment type="caution">
    <text evidence="8">The sequence shown here is derived from an EMBL/GenBank/DDBJ whole genome shotgun (WGS) entry which is preliminary data.</text>
</comment>
<dbReference type="OrthoDB" id="3990906at2759"/>
<keyword evidence="3" id="KW-0805">Transcription regulation</keyword>
<evidence type="ECO:0000256" key="5">
    <source>
        <dbReference type="ARBA" id="ARBA00023163"/>
    </source>
</evidence>
<dbReference type="InterPro" id="IPR001138">
    <property type="entry name" value="Zn2Cys6_DnaBD"/>
</dbReference>
<dbReference type="EMBL" id="JAPQKH010000003">
    <property type="protein sequence ID" value="KAJ5107426.1"/>
    <property type="molecule type" value="Genomic_DNA"/>
</dbReference>
<dbReference type="GO" id="GO:0000981">
    <property type="term" value="F:DNA-binding transcription factor activity, RNA polymerase II-specific"/>
    <property type="evidence" value="ECO:0007669"/>
    <property type="project" value="InterPro"/>
</dbReference>
<dbReference type="SMART" id="SM00066">
    <property type="entry name" value="GAL4"/>
    <property type="match status" value="1"/>
</dbReference>
<reference evidence="8" key="1">
    <citation type="submission" date="2022-11" db="EMBL/GenBank/DDBJ databases">
        <authorList>
            <person name="Petersen C."/>
        </authorList>
    </citation>
    <scope>NUCLEOTIDE SEQUENCE</scope>
    <source>
        <strain evidence="8">IBT 30069</strain>
    </source>
</reference>
<dbReference type="Gene3D" id="4.10.240.10">
    <property type="entry name" value="Zn(2)-C6 fungal-type DNA-binding domain"/>
    <property type="match status" value="1"/>
</dbReference>
<dbReference type="PROSITE" id="PS50048">
    <property type="entry name" value="ZN2_CY6_FUNGAL_2"/>
    <property type="match status" value="1"/>
</dbReference>
<dbReference type="PANTHER" id="PTHR47540:SF6">
    <property type="entry name" value="ZN(II)2CYS6 TRANSCRIPTION FACTOR (EUROFUNG)"/>
    <property type="match status" value="1"/>
</dbReference>
<dbReference type="Pfam" id="PF04082">
    <property type="entry name" value="Fungal_trans"/>
    <property type="match status" value="1"/>
</dbReference>
<evidence type="ECO:0000256" key="2">
    <source>
        <dbReference type="ARBA" id="ARBA00022723"/>
    </source>
</evidence>
<protein>
    <submittedName>
        <fullName evidence="8">Fungal-specific transcription factor domain-containing protein</fullName>
    </submittedName>
</protein>
<dbReference type="Pfam" id="PF00172">
    <property type="entry name" value="Zn_clus"/>
    <property type="match status" value="1"/>
</dbReference>
<gene>
    <name evidence="8" type="ORF">N7456_004101</name>
</gene>
<evidence type="ECO:0000256" key="1">
    <source>
        <dbReference type="ARBA" id="ARBA00004123"/>
    </source>
</evidence>
<name>A0A9W9FVV9_9EURO</name>
<dbReference type="GO" id="GO:0008270">
    <property type="term" value="F:zinc ion binding"/>
    <property type="evidence" value="ECO:0007669"/>
    <property type="project" value="InterPro"/>
</dbReference>
<keyword evidence="5" id="KW-0804">Transcription</keyword>
<keyword evidence="2" id="KW-0479">Metal-binding</keyword>
<dbReference type="CDD" id="cd00067">
    <property type="entry name" value="GAL4"/>
    <property type="match status" value="1"/>
</dbReference>
<dbReference type="PANTHER" id="PTHR47540">
    <property type="entry name" value="THIAMINE REPRESSIBLE GENES REGULATORY PROTEIN THI5"/>
    <property type="match status" value="1"/>
</dbReference>
<dbReference type="SUPFAM" id="SSF57701">
    <property type="entry name" value="Zn2/Cys6 DNA-binding domain"/>
    <property type="match status" value="1"/>
</dbReference>
<dbReference type="GO" id="GO:0006351">
    <property type="term" value="P:DNA-templated transcription"/>
    <property type="evidence" value="ECO:0007669"/>
    <property type="project" value="InterPro"/>
</dbReference>
<dbReference type="Proteomes" id="UP001149165">
    <property type="component" value="Unassembled WGS sequence"/>
</dbReference>
<feature type="domain" description="Zn(2)-C6 fungal-type" evidence="7">
    <location>
        <begin position="31"/>
        <end position="63"/>
    </location>
</feature>
<sequence>MHSEGSRLSTSGDSLRIDGSAVVKSQKRSVACYRCHSQKIKCSGGKPCSRCRQAGYTAAQCSYANRDRKVRIDESYLEQLVQDSQELHARRENDHQAKFIEPSVDSYSRSSKPTNPISAANLVHKEVWFQTKESSLPVYINEAACIAFATRLCQFLRPNDSPGLYASQRNYIDDSTLASQAELDTQWPTLIYAQLLIKTALGHINPGFHLVLRKETLDGLKTIYQKGSFNDASAKCKYFALFAIGQVYSAPHSSPGSSMVPGTSYFVRALDLLRIIPERPTMIHIESLLLLAYFCQFLNRFNSAYLLIGNALRLGLSLGLNINMPKSQNLSPTEREHRVRIWWSIYILDRYWGSKSGFPIQIHDDDIHVDHPSVFNFKDYGEQFSEVTYQIAAIELAKITGCMMKEIYTQKKSAESFLKREQRILISLQQWINSLPESLRIFTDKADSKHTVLLHLQFNYCVVLAIRPVLLKFLTQHQKDQSMHLDEESKHIWMTLSQACINAARYSLRLCLNEWTSGSLVIFGYAFPAFLFSSGLVLAIASLLPMGHNNDLAAFETSMEMLKVLHDSNNIAAKDLYEHSLQVQRYINSKECSKDISGSRIIDEPRDIASSFQETTHREALGLEITGPQPCLDDIPQVSTPNSDFQHCEFTTEMVLQGSMMQDFLSRPPADMGLLDLPEIPNEFDAAFLWLDYDASAN</sequence>
<evidence type="ECO:0000256" key="4">
    <source>
        <dbReference type="ARBA" id="ARBA00023125"/>
    </source>
</evidence>
<dbReference type="GO" id="GO:0005634">
    <property type="term" value="C:nucleus"/>
    <property type="evidence" value="ECO:0007669"/>
    <property type="project" value="UniProtKB-SubCell"/>
</dbReference>
<evidence type="ECO:0000313" key="8">
    <source>
        <dbReference type="EMBL" id="KAJ5107426.1"/>
    </source>
</evidence>
<keyword evidence="6" id="KW-0539">Nucleus</keyword>
<evidence type="ECO:0000256" key="3">
    <source>
        <dbReference type="ARBA" id="ARBA00023015"/>
    </source>
</evidence>
<dbReference type="GO" id="GO:0045944">
    <property type="term" value="P:positive regulation of transcription by RNA polymerase II"/>
    <property type="evidence" value="ECO:0007669"/>
    <property type="project" value="TreeGrafter"/>
</dbReference>
<dbReference type="InterPro" id="IPR051711">
    <property type="entry name" value="Stress_Response_Reg"/>
</dbReference>
<dbReference type="CDD" id="cd12148">
    <property type="entry name" value="fungal_TF_MHR"/>
    <property type="match status" value="1"/>
</dbReference>
<dbReference type="GO" id="GO:0043565">
    <property type="term" value="F:sequence-specific DNA binding"/>
    <property type="evidence" value="ECO:0007669"/>
    <property type="project" value="TreeGrafter"/>
</dbReference>
<dbReference type="InterPro" id="IPR007219">
    <property type="entry name" value="XnlR_reg_dom"/>
</dbReference>
<accession>A0A9W9FVV9</accession>
<keyword evidence="9" id="KW-1185">Reference proteome</keyword>
<evidence type="ECO:0000256" key="6">
    <source>
        <dbReference type="ARBA" id="ARBA00023242"/>
    </source>
</evidence>
<comment type="subcellular location">
    <subcellularLocation>
        <location evidence="1">Nucleus</location>
    </subcellularLocation>
</comment>
<dbReference type="AlphaFoldDB" id="A0A9W9FVV9"/>
<organism evidence="8 9">
    <name type="scientific">Penicillium angulare</name>
    <dbReference type="NCBI Taxonomy" id="116970"/>
    <lineage>
        <taxon>Eukaryota</taxon>
        <taxon>Fungi</taxon>
        <taxon>Dikarya</taxon>
        <taxon>Ascomycota</taxon>
        <taxon>Pezizomycotina</taxon>
        <taxon>Eurotiomycetes</taxon>
        <taxon>Eurotiomycetidae</taxon>
        <taxon>Eurotiales</taxon>
        <taxon>Aspergillaceae</taxon>
        <taxon>Penicillium</taxon>
    </lineage>
</organism>